<comment type="pathway">
    <text evidence="1 7">Cofactor biosynthesis; pyrroloquinoline quinone biosynthesis.</text>
</comment>
<evidence type="ECO:0000256" key="4">
    <source>
        <dbReference type="ARBA" id="ARBA00022448"/>
    </source>
</evidence>
<accession>A0ABV7ENL9</accession>
<dbReference type="RefSeq" id="WP_380687156.1">
    <property type="nucleotide sequence ID" value="NZ_JBHRSS010000003.1"/>
</dbReference>
<reference evidence="10" key="1">
    <citation type="journal article" date="2019" name="Int. J. Syst. Evol. Microbiol.">
        <title>The Global Catalogue of Microorganisms (GCM) 10K type strain sequencing project: providing services to taxonomists for standard genome sequencing and annotation.</title>
        <authorList>
            <consortium name="The Broad Institute Genomics Platform"/>
            <consortium name="The Broad Institute Genome Sequencing Center for Infectious Disease"/>
            <person name="Wu L."/>
            <person name="Ma J."/>
        </authorList>
    </citation>
    <scope>NUCLEOTIDE SEQUENCE [LARGE SCALE GENOMIC DNA]</scope>
    <source>
        <strain evidence="10">KCTC 52640</strain>
    </source>
</reference>
<evidence type="ECO:0000259" key="8">
    <source>
        <dbReference type="Pfam" id="PF12706"/>
    </source>
</evidence>
<evidence type="ECO:0000313" key="10">
    <source>
        <dbReference type="Proteomes" id="UP001595462"/>
    </source>
</evidence>
<dbReference type="InterPro" id="IPR011842">
    <property type="entry name" value="PQQ_synth_PqqB"/>
</dbReference>
<dbReference type="Gene3D" id="3.60.15.10">
    <property type="entry name" value="Ribonuclease Z/Hydroxyacylglutathione hydrolase-like"/>
    <property type="match status" value="1"/>
</dbReference>
<evidence type="ECO:0000256" key="7">
    <source>
        <dbReference type="HAMAP-Rule" id="MF_00653"/>
    </source>
</evidence>
<feature type="domain" description="Metallo-beta-lactamase" evidence="8">
    <location>
        <begin position="50"/>
        <end position="270"/>
    </location>
</feature>
<dbReference type="SUPFAM" id="SSF56281">
    <property type="entry name" value="Metallo-hydrolase/oxidoreductase"/>
    <property type="match status" value="1"/>
</dbReference>
<dbReference type="InterPro" id="IPR001279">
    <property type="entry name" value="Metallo-B-lactamas"/>
</dbReference>
<comment type="function">
    <text evidence="7">May be involved in the transport of PQQ or its precursor to the periplasm.</text>
</comment>
<evidence type="ECO:0000256" key="2">
    <source>
        <dbReference type="ARBA" id="ARBA00008481"/>
    </source>
</evidence>
<gene>
    <name evidence="7 9" type="primary">pqqB</name>
    <name evidence="9" type="ORF">ACFOSU_05160</name>
</gene>
<dbReference type="Proteomes" id="UP001595462">
    <property type="component" value="Unassembled WGS sequence"/>
</dbReference>
<comment type="caution">
    <text evidence="9">The sequence shown here is derived from an EMBL/GenBank/DDBJ whole genome shotgun (WGS) entry which is preliminary data.</text>
</comment>
<dbReference type="Pfam" id="PF12706">
    <property type="entry name" value="Lactamase_B_2"/>
    <property type="match status" value="1"/>
</dbReference>
<evidence type="ECO:0000256" key="1">
    <source>
        <dbReference type="ARBA" id="ARBA00004886"/>
    </source>
</evidence>
<dbReference type="EMBL" id="JBHRSS010000003">
    <property type="protein sequence ID" value="MFC3103277.1"/>
    <property type="molecule type" value="Genomic_DNA"/>
</dbReference>
<dbReference type="HAMAP" id="MF_00653">
    <property type="entry name" value="PQQ_syn_PqqB"/>
    <property type="match status" value="1"/>
</dbReference>
<proteinExistence type="inferred from homology"/>
<protein>
    <recommendedName>
        <fullName evidence="3 7">Coenzyme PQQ synthesis protein B</fullName>
    </recommendedName>
    <alternativeName>
        <fullName evidence="6 7">Pyrroloquinoline quinone biosynthesis protein B</fullName>
    </alternativeName>
</protein>
<evidence type="ECO:0000256" key="6">
    <source>
        <dbReference type="ARBA" id="ARBA00030966"/>
    </source>
</evidence>
<comment type="similarity">
    <text evidence="2 7">Belongs to the PqqB family.</text>
</comment>
<keyword evidence="5 7" id="KW-0884">PQQ biosynthesis</keyword>
<name>A0ABV7ENL9_9GAMM</name>
<evidence type="ECO:0000256" key="5">
    <source>
        <dbReference type="ARBA" id="ARBA00022905"/>
    </source>
</evidence>
<keyword evidence="4 7" id="KW-0813">Transport</keyword>
<evidence type="ECO:0000313" key="9">
    <source>
        <dbReference type="EMBL" id="MFC3103277.1"/>
    </source>
</evidence>
<dbReference type="InterPro" id="IPR036866">
    <property type="entry name" value="RibonucZ/Hydroxyglut_hydro"/>
</dbReference>
<organism evidence="9 10">
    <name type="scientific">Salinisphaera aquimarina</name>
    <dbReference type="NCBI Taxonomy" id="2094031"/>
    <lineage>
        <taxon>Bacteria</taxon>
        <taxon>Pseudomonadati</taxon>
        <taxon>Pseudomonadota</taxon>
        <taxon>Gammaproteobacteria</taxon>
        <taxon>Salinisphaerales</taxon>
        <taxon>Salinisphaeraceae</taxon>
        <taxon>Salinisphaera</taxon>
    </lineage>
</organism>
<dbReference type="NCBIfam" id="TIGR02108">
    <property type="entry name" value="PQQ_syn_pqqB"/>
    <property type="match status" value="1"/>
</dbReference>
<keyword evidence="10" id="KW-1185">Reference proteome</keyword>
<dbReference type="CDD" id="cd16274">
    <property type="entry name" value="PQQB-like_MBL-fold"/>
    <property type="match status" value="1"/>
</dbReference>
<sequence length="303" mass="32252">MHVRVLGSAAGGGFPQWNTNVGLNRQLHEGTTRATARTQSSIAVSADGERWLLVNASPDVRQQILDFPALRPAPDTRGTGIGAILLMDSQIDHTAGLMILREGDTLPIWSTRPVYEDLTTGLPLFKVLEHFCGVDWHEIDTAASGFAIDGVPGLSFRAVELSSAAPPYSPHRGDPHPGDNIGLIVTDDATGGQLFYAPGLGAPDDEIAAIARAADCVLVDGTFFTETEMIDQGVGTKAAATMGHLPQSGDNGMLTWLAQFPGTRRVLIHINNTNPILDPDSPERATVEEAGVEVSYDGLEIKL</sequence>
<evidence type="ECO:0000256" key="3">
    <source>
        <dbReference type="ARBA" id="ARBA00015084"/>
    </source>
</evidence>